<dbReference type="GO" id="GO:0003725">
    <property type="term" value="F:double-stranded RNA binding"/>
    <property type="evidence" value="ECO:0007669"/>
    <property type="project" value="InterPro"/>
</dbReference>
<keyword evidence="10" id="KW-0067">ATP-binding</keyword>
<reference evidence="15 16" key="1">
    <citation type="submission" date="2017-09" db="EMBL/GenBank/DDBJ databases">
        <title>Genome sequencing of Besnoitia besnoiti strain Bb-Ger1.</title>
        <authorList>
            <person name="Schares G."/>
            <person name="Venepally P."/>
            <person name="Lorenzi H.A."/>
        </authorList>
    </citation>
    <scope>NUCLEOTIDE SEQUENCE [LARGE SCALE GENOMIC DNA]</scope>
    <source>
        <strain evidence="15 16">Bb-Ger1</strain>
    </source>
</reference>
<dbReference type="InterPro" id="IPR017945">
    <property type="entry name" value="DHBP_synth_RibB-like_a/b_dom"/>
</dbReference>
<dbReference type="VEuPathDB" id="ToxoDB:BESB_017250"/>
<keyword evidence="5" id="KW-0963">Cytoplasm</keyword>
<evidence type="ECO:0000256" key="4">
    <source>
        <dbReference type="ARBA" id="ARBA00015492"/>
    </source>
</evidence>
<feature type="domain" description="YrdC-like" evidence="14">
    <location>
        <begin position="168"/>
        <end position="404"/>
    </location>
</feature>
<dbReference type="RefSeq" id="XP_029216416.1">
    <property type="nucleotide sequence ID" value="XM_029360440.1"/>
</dbReference>
<evidence type="ECO:0000259" key="14">
    <source>
        <dbReference type="PROSITE" id="PS51163"/>
    </source>
</evidence>
<evidence type="ECO:0000313" key="15">
    <source>
        <dbReference type="EMBL" id="PFH32407.1"/>
    </source>
</evidence>
<evidence type="ECO:0000256" key="9">
    <source>
        <dbReference type="ARBA" id="ARBA00022741"/>
    </source>
</evidence>
<dbReference type="EMBL" id="NWUJ01000011">
    <property type="protein sequence ID" value="PFH32407.1"/>
    <property type="molecule type" value="Genomic_DNA"/>
</dbReference>
<dbReference type="AlphaFoldDB" id="A0A2A9M9X2"/>
<dbReference type="PANTHER" id="PTHR17490:SF16">
    <property type="entry name" value="THREONYLCARBAMOYL-AMP SYNTHASE"/>
    <property type="match status" value="1"/>
</dbReference>
<feature type="compositionally biased region" description="Low complexity" evidence="13">
    <location>
        <begin position="53"/>
        <end position="73"/>
    </location>
</feature>
<dbReference type="GO" id="GO:0061710">
    <property type="term" value="F:L-threonylcarbamoyladenylate synthase"/>
    <property type="evidence" value="ECO:0007669"/>
    <property type="project" value="UniProtKB-EC"/>
</dbReference>
<comment type="subcellular location">
    <subcellularLocation>
        <location evidence="1">Cytoplasm</location>
    </subcellularLocation>
</comment>
<dbReference type="PROSITE" id="PS51163">
    <property type="entry name" value="YRDC"/>
    <property type="match status" value="1"/>
</dbReference>
<evidence type="ECO:0000256" key="5">
    <source>
        <dbReference type="ARBA" id="ARBA00022490"/>
    </source>
</evidence>
<dbReference type="KEGG" id="bbes:BESB_017250"/>
<organism evidence="15 16">
    <name type="scientific">Besnoitia besnoiti</name>
    <name type="common">Apicomplexan protozoan</name>
    <dbReference type="NCBI Taxonomy" id="94643"/>
    <lineage>
        <taxon>Eukaryota</taxon>
        <taxon>Sar</taxon>
        <taxon>Alveolata</taxon>
        <taxon>Apicomplexa</taxon>
        <taxon>Conoidasida</taxon>
        <taxon>Coccidia</taxon>
        <taxon>Eucoccidiorida</taxon>
        <taxon>Eimeriorina</taxon>
        <taxon>Sarcocystidae</taxon>
        <taxon>Besnoitia</taxon>
    </lineage>
</organism>
<evidence type="ECO:0000313" key="16">
    <source>
        <dbReference type="Proteomes" id="UP000224006"/>
    </source>
</evidence>
<dbReference type="Pfam" id="PF03481">
    <property type="entry name" value="Sua5_C"/>
    <property type="match status" value="1"/>
</dbReference>
<protein>
    <recommendedName>
        <fullName evidence="4">Threonylcarbamoyl-AMP synthase</fullName>
        <ecNumber evidence="3">2.7.7.87</ecNumber>
    </recommendedName>
    <alternativeName>
        <fullName evidence="11">L-threonylcarbamoyladenylate synthase</fullName>
    </alternativeName>
</protein>
<dbReference type="InterPro" id="IPR050156">
    <property type="entry name" value="TC-AMP_synthase_SUA5"/>
</dbReference>
<evidence type="ECO:0000256" key="11">
    <source>
        <dbReference type="ARBA" id="ARBA00029774"/>
    </source>
</evidence>
<comment type="caution">
    <text evidence="15">The sequence shown here is derived from an EMBL/GenBank/DDBJ whole genome shotgun (WGS) entry which is preliminary data.</text>
</comment>
<dbReference type="GO" id="GO:0008033">
    <property type="term" value="P:tRNA processing"/>
    <property type="evidence" value="ECO:0007669"/>
    <property type="project" value="UniProtKB-KW"/>
</dbReference>
<proteinExistence type="inferred from homology"/>
<sequence length="814" mass="83463">MADWTGAASALPLPRGAEETKWQVSPSASDPSPSASTATPGGRSSPASLGRESASSSLPASSSPCPPSSSLTSPESPLFSCPPVLVWRAPPRPSVAEAEEAIRECTASPSSLLPAELRLTPSAESLLQLFTSSFASSPSTLSGSAAAPTRSRAAPFVSLAQVRALAAHPVFAALGTYLRRGGLVVFPTETVYGLGAAATVPGACARVFLSKRRPPSDPLICHVVSAQQAFAQVFDLDDDPSPAAAAAQPPAGGAAESPAWQLRGERRAMRQLVAALADAFWPGPLSVVARGKILEDRPDGSGVALAVTAGTRLVAARCPNHPHALALIAAAGVPVAAPSANRFGRISPTTAGHVVNQFASSPPSASSAPPASASGSSPSSSSADSASAESAQPASLAAKRQRVAEKEDEENLRAPDAKRQKAGKALEATLEARLQDLPPEGDNMLLLDGAEEECCCLGIESTVVKISAPEASGDAFEIQVLRRGVISAEMIEEALKAAAQRAAPTEQTGETAGAEVLPPFPPFSVRVSEKLHYHLAMEHAKAAPPPGAAPPERARGEPAHSEVGAKETQTEPHAAAPRASETHADDSTPMESPGLALTHYAPCLPCMLIVDKDEAEGRENADSPAATPVETPDSEADAATGANEKRRAPDATAAAREAAEKTANSRTGGSAAARSGAEALDASTVVVIDADRTLEPLKERFSAYFSLLPSEAFAAEGDAAGGTSKWKKIAQCGAKTVFATLHQAEHSALELGAKAILIHASPLLKGGEQGLAVFDRLYRSASGRRAEIDGVKLAMPLPSSSSSAACVRFLPLAC</sequence>
<evidence type="ECO:0000256" key="12">
    <source>
        <dbReference type="ARBA" id="ARBA00048366"/>
    </source>
</evidence>
<dbReference type="STRING" id="94643.A0A2A9M9X2"/>
<dbReference type="OrthoDB" id="412787at2759"/>
<evidence type="ECO:0000256" key="7">
    <source>
        <dbReference type="ARBA" id="ARBA00022694"/>
    </source>
</evidence>
<dbReference type="GO" id="GO:0006450">
    <property type="term" value="P:regulation of translational fidelity"/>
    <property type="evidence" value="ECO:0007669"/>
    <property type="project" value="TreeGrafter"/>
</dbReference>
<gene>
    <name evidence="15" type="ORF">BESB_017250</name>
</gene>
<feature type="compositionally biased region" description="Basic and acidic residues" evidence="13">
    <location>
        <begin position="552"/>
        <end position="570"/>
    </location>
</feature>
<feature type="compositionally biased region" description="Low complexity" evidence="13">
    <location>
        <begin position="359"/>
        <end position="398"/>
    </location>
</feature>
<feature type="region of interest" description="Disordered" evidence="13">
    <location>
        <begin position="538"/>
        <end position="596"/>
    </location>
</feature>
<comment type="similarity">
    <text evidence="2">Belongs to the SUA5 family.</text>
</comment>
<evidence type="ECO:0000256" key="8">
    <source>
        <dbReference type="ARBA" id="ARBA00022695"/>
    </source>
</evidence>
<dbReference type="Gene3D" id="3.90.870.10">
    <property type="entry name" value="DHBP synthase"/>
    <property type="match status" value="1"/>
</dbReference>
<name>A0A2A9M9X2_BESBE</name>
<feature type="region of interest" description="Disordered" evidence="13">
    <location>
        <begin position="616"/>
        <end position="675"/>
    </location>
</feature>
<dbReference type="GeneID" id="40306786"/>
<dbReference type="SUPFAM" id="SSF55821">
    <property type="entry name" value="YrdC/RibB"/>
    <property type="match status" value="2"/>
</dbReference>
<evidence type="ECO:0000256" key="10">
    <source>
        <dbReference type="ARBA" id="ARBA00022840"/>
    </source>
</evidence>
<dbReference type="Proteomes" id="UP000224006">
    <property type="component" value="Chromosome X"/>
</dbReference>
<keyword evidence="7" id="KW-0819">tRNA processing</keyword>
<dbReference type="GO" id="GO:0005524">
    <property type="term" value="F:ATP binding"/>
    <property type="evidence" value="ECO:0007669"/>
    <property type="project" value="UniProtKB-KW"/>
</dbReference>
<dbReference type="GO" id="GO:0005737">
    <property type="term" value="C:cytoplasm"/>
    <property type="evidence" value="ECO:0007669"/>
    <property type="project" value="UniProtKB-SubCell"/>
</dbReference>
<evidence type="ECO:0000256" key="1">
    <source>
        <dbReference type="ARBA" id="ARBA00004496"/>
    </source>
</evidence>
<dbReference type="InterPro" id="IPR038385">
    <property type="entry name" value="Sua5/YwlC_C"/>
</dbReference>
<feature type="region of interest" description="Disordered" evidence="13">
    <location>
        <begin position="355"/>
        <end position="424"/>
    </location>
</feature>
<dbReference type="InterPro" id="IPR006070">
    <property type="entry name" value="Sua5-like_dom"/>
</dbReference>
<dbReference type="Pfam" id="PF01300">
    <property type="entry name" value="Sua5_yciO_yrdC"/>
    <property type="match status" value="2"/>
</dbReference>
<evidence type="ECO:0000256" key="13">
    <source>
        <dbReference type="SAM" id="MobiDB-lite"/>
    </source>
</evidence>
<evidence type="ECO:0000256" key="3">
    <source>
        <dbReference type="ARBA" id="ARBA00012584"/>
    </source>
</evidence>
<keyword evidence="16" id="KW-1185">Reference proteome</keyword>
<dbReference type="EC" id="2.7.7.87" evidence="3"/>
<dbReference type="Gene3D" id="3.40.50.11030">
    <property type="entry name" value="Threonylcarbamoyl-AMP synthase, C-terminal domain"/>
    <property type="match status" value="1"/>
</dbReference>
<keyword evidence="9" id="KW-0547">Nucleotide-binding</keyword>
<feature type="compositionally biased region" description="Low complexity" evidence="13">
    <location>
        <begin position="25"/>
        <end position="40"/>
    </location>
</feature>
<accession>A0A2A9M9X2</accession>
<keyword evidence="8" id="KW-0548">Nucleotidyltransferase</keyword>
<dbReference type="PANTHER" id="PTHR17490">
    <property type="entry name" value="SUA5"/>
    <property type="match status" value="1"/>
</dbReference>
<keyword evidence="6" id="KW-0808">Transferase</keyword>
<feature type="region of interest" description="Disordered" evidence="13">
    <location>
        <begin position="1"/>
        <end position="73"/>
    </location>
</feature>
<dbReference type="GO" id="GO:0000049">
    <property type="term" value="F:tRNA binding"/>
    <property type="evidence" value="ECO:0007669"/>
    <property type="project" value="TreeGrafter"/>
</dbReference>
<comment type="catalytic activity">
    <reaction evidence="12">
        <text>L-threonine + hydrogencarbonate + ATP = L-threonylcarbamoyladenylate + diphosphate + H2O</text>
        <dbReference type="Rhea" id="RHEA:36407"/>
        <dbReference type="ChEBI" id="CHEBI:15377"/>
        <dbReference type="ChEBI" id="CHEBI:17544"/>
        <dbReference type="ChEBI" id="CHEBI:30616"/>
        <dbReference type="ChEBI" id="CHEBI:33019"/>
        <dbReference type="ChEBI" id="CHEBI:57926"/>
        <dbReference type="ChEBI" id="CHEBI:73682"/>
        <dbReference type="EC" id="2.7.7.87"/>
    </reaction>
</comment>
<feature type="compositionally biased region" description="Low complexity" evidence="13">
    <location>
        <begin position="650"/>
        <end position="675"/>
    </location>
</feature>
<evidence type="ECO:0000256" key="2">
    <source>
        <dbReference type="ARBA" id="ARBA00007663"/>
    </source>
</evidence>
<dbReference type="InterPro" id="IPR005145">
    <property type="entry name" value="Sua5_C"/>
</dbReference>
<evidence type="ECO:0000256" key="6">
    <source>
        <dbReference type="ARBA" id="ARBA00022679"/>
    </source>
</evidence>